<protein>
    <submittedName>
        <fullName evidence="2">Uncharacterized protein</fullName>
    </submittedName>
</protein>
<keyword evidence="1" id="KW-0472">Membrane</keyword>
<sequence length="149" mass="16527">MSLLSFFQTPPITSFEQLELEKGKIQLTIMKMAATILGAIMLAVVFIFLIGMFMPNHLIDNNEIFKIIGPAFSTIVGAFVGAFATMMGMKVTELDTNVKTQELGKTDHKQLAEAHKINAEAESIETDNEIKMMAAVDKYRDSDDDFGPF</sequence>
<feature type="transmembrane region" description="Helical" evidence="1">
    <location>
        <begin position="32"/>
        <end position="55"/>
    </location>
</feature>
<gene>
    <name evidence="2" type="ORF">UFOVP447_224</name>
</gene>
<reference evidence="2" key="1">
    <citation type="submission" date="2020-04" db="EMBL/GenBank/DDBJ databases">
        <authorList>
            <person name="Chiriac C."/>
            <person name="Salcher M."/>
            <person name="Ghai R."/>
            <person name="Kavagutti S V."/>
        </authorList>
    </citation>
    <scope>NUCLEOTIDE SEQUENCE</scope>
</reference>
<feature type="transmembrane region" description="Helical" evidence="1">
    <location>
        <begin position="67"/>
        <end position="89"/>
    </location>
</feature>
<evidence type="ECO:0000256" key="1">
    <source>
        <dbReference type="SAM" id="Phobius"/>
    </source>
</evidence>
<organism evidence="2">
    <name type="scientific">uncultured Caudovirales phage</name>
    <dbReference type="NCBI Taxonomy" id="2100421"/>
    <lineage>
        <taxon>Viruses</taxon>
        <taxon>Duplodnaviria</taxon>
        <taxon>Heunggongvirae</taxon>
        <taxon>Uroviricota</taxon>
        <taxon>Caudoviricetes</taxon>
        <taxon>Peduoviridae</taxon>
        <taxon>Maltschvirus</taxon>
        <taxon>Maltschvirus maltsch</taxon>
    </lineage>
</organism>
<keyword evidence="1" id="KW-0812">Transmembrane</keyword>
<evidence type="ECO:0000313" key="2">
    <source>
        <dbReference type="EMBL" id="CAB4143746.1"/>
    </source>
</evidence>
<dbReference type="EMBL" id="LR796423">
    <property type="protein sequence ID" value="CAB4143746.1"/>
    <property type="molecule type" value="Genomic_DNA"/>
</dbReference>
<keyword evidence="1" id="KW-1133">Transmembrane helix</keyword>
<name>A0A6J5MFB0_9CAUD</name>
<accession>A0A6J5MFB0</accession>
<proteinExistence type="predicted"/>